<keyword evidence="3" id="KW-0175">Coiled coil</keyword>
<dbReference type="EMBL" id="BKCJ010009536">
    <property type="protein sequence ID" value="GEU87424.1"/>
    <property type="molecule type" value="Genomic_DNA"/>
</dbReference>
<feature type="compositionally biased region" description="Basic residues" evidence="4">
    <location>
        <begin position="1404"/>
        <end position="1426"/>
    </location>
</feature>
<evidence type="ECO:0000313" key="6">
    <source>
        <dbReference type="EMBL" id="GEU87424.1"/>
    </source>
</evidence>
<dbReference type="Gene3D" id="3.10.10.10">
    <property type="entry name" value="HIV Type 1 Reverse Transcriptase, subunit A, domain 1"/>
    <property type="match status" value="1"/>
</dbReference>
<dbReference type="InterPro" id="IPR053134">
    <property type="entry name" value="RNA-dir_DNA_polymerase"/>
</dbReference>
<dbReference type="Pfam" id="PF00098">
    <property type="entry name" value="zf-CCHC"/>
    <property type="match status" value="1"/>
</dbReference>
<proteinExistence type="predicted"/>
<keyword evidence="1" id="KW-0064">Aspartyl protease</keyword>
<dbReference type="InterPro" id="IPR043128">
    <property type="entry name" value="Rev_trsase/Diguanyl_cyclase"/>
</dbReference>
<name>A0A6L2NSA0_TANCI</name>
<keyword evidence="1" id="KW-0378">Hydrolase</keyword>
<keyword evidence="1" id="KW-0645">Protease</keyword>
<reference evidence="6" key="1">
    <citation type="journal article" date="2019" name="Sci. Rep.">
        <title>Draft genome of Tanacetum cinerariifolium, the natural source of mosquito coil.</title>
        <authorList>
            <person name="Yamashiro T."/>
            <person name="Shiraishi A."/>
            <person name="Satake H."/>
            <person name="Nakayama K."/>
        </authorList>
    </citation>
    <scope>NUCLEOTIDE SEQUENCE</scope>
</reference>
<dbReference type="InterPro" id="IPR001878">
    <property type="entry name" value="Znf_CCHC"/>
</dbReference>
<evidence type="ECO:0000256" key="2">
    <source>
        <dbReference type="PROSITE-ProRule" id="PRU00047"/>
    </source>
</evidence>
<dbReference type="InterPro" id="IPR043502">
    <property type="entry name" value="DNA/RNA_pol_sf"/>
</dbReference>
<evidence type="ECO:0000256" key="1">
    <source>
        <dbReference type="ARBA" id="ARBA00022750"/>
    </source>
</evidence>
<dbReference type="Gene3D" id="3.30.70.270">
    <property type="match status" value="1"/>
</dbReference>
<keyword evidence="2" id="KW-0479">Metal-binding</keyword>
<feature type="coiled-coil region" evidence="3">
    <location>
        <begin position="691"/>
        <end position="718"/>
    </location>
</feature>
<evidence type="ECO:0000256" key="3">
    <source>
        <dbReference type="SAM" id="Coils"/>
    </source>
</evidence>
<dbReference type="Gene3D" id="4.10.60.10">
    <property type="entry name" value="Zinc finger, CCHC-type"/>
    <property type="match status" value="1"/>
</dbReference>
<dbReference type="InterPro" id="IPR036875">
    <property type="entry name" value="Znf_CCHC_sf"/>
</dbReference>
<evidence type="ECO:0000256" key="4">
    <source>
        <dbReference type="SAM" id="MobiDB-lite"/>
    </source>
</evidence>
<comment type="caution">
    <text evidence="6">The sequence shown here is derived from an EMBL/GenBank/DDBJ whole genome shotgun (WGS) entry which is preliminary data.</text>
</comment>
<feature type="region of interest" description="Disordered" evidence="4">
    <location>
        <begin position="1389"/>
        <end position="1426"/>
    </location>
</feature>
<dbReference type="GO" id="GO:0003676">
    <property type="term" value="F:nucleic acid binding"/>
    <property type="evidence" value="ECO:0007669"/>
    <property type="project" value="InterPro"/>
</dbReference>
<dbReference type="SUPFAM" id="SSF57756">
    <property type="entry name" value="Retrovirus zinc finger-like domains"/>
    <property type="match status" value="1"/>
</dbReference>
<dbReference type="GO" id="GO:0008270">
    <property type="term" value="F:zinc ion binding"/>
    <property type="evidence" value="ECO:0007669"/>
    <property type="project" value="UniProtKB-KW"/>
</dbReference>
<dbReference type="PANTHER" id="PTHR24559">
    <property type="entry name" value="TRANSPOSON TY3-I GAG-POL POLYPROTEIN"/>
    <property type="match status" value="1"/>
</dbReference>
<accession>A0A6L2NSA0</accession>
<protein>
    <submittedName>
        <fullName evidence="6">Transposon protein, putative, CACTA, En/Spm sub-class</fullName>
    </submittedName>
</protein>
<sequence length="1426" mass="163645">MSTPSFSSNTVPPFRDPESVIRARRRNLGDPSLLLDFKEINMNPDNVQGQPPTCGGPHSYYECKSVGSYTQDDYATLETYNSDGNTYQPQVDYDVDPRVPIILGRPFSRTTHSLVDVHDEELTLRVGDEKLVINVERTLKYPQKHGDESVHIIDILDTTCEDHFHEVLNVKKSINPLGGSPTHSSGPVVESLSPSLTPFGDSDFLLEETDAFLSLDDSIPPDGFSGYFQILIVPQDQEKTTFTCPYGTFAYRRMPFGICNAPGTFQRRCVDKHKAMDILQACHYGPTGGHHGPNYTAKKVFDSGFLWPTIYRDAHDMIKDLLGQIQISWSGPFTVFEVFPYGTVKLSQLNGPNFKLLWIFVQDKMSRDVLTVGSTMRISLLFRGEYSQWVKKFMNYLEEQIDVEAMINSIKNGDQPLPHVTQVSIAVNSSTEQPHLKDKSINKTAKDLWDALARHMLGSKYGEQDRKAAQNQGDVNDAMGLKKKTVVVTSDLLALITEKMKVSKRKEKVVVSLNYEGSDADDFSELKKITALLAKAFNRRKFYSKPTNNNLRTSSTSQSANKKQEFVKLKDKKVEKKDDEKKRDMSKVKCYNCKKEGHFAKDCKKVKVLLDSKTSSSSADDKISEVSYYLSESEYETLEYYDNTTTYGLFVNDNDDQEIFHDCENFPENLIESQIDHNESAIDHNDSKGVATTFEMKNKELNEQLKVLNEKNDDFLAQTKVLKDQLQVKHVVIDIHVECQEKYAKLEAERYEYMIRYSAYFDNDKQHRNQIVDQEVLYDKMSVQLVELDEHVRDLKNTVLEKDFKISKLEECVRNKDLEIEKCLERLNICENKLHKMGQTNQTVHMIMPSKDTLYNGRKGIGFENPSYFEKAKYLRPSLYDEKVIALGYTPMFLTYSDKALEIKKFKRARQNKIKFAYDYGILNASYVNEKRNFLDDYFQEIINPDFEKIDSPCQQTSSLKPYVPTMILEKIIIDLEDEVNVEDKSKRKIRKRKSSKQNDKQVNNDVSRANSDFVHFSDLNTFSSVRRPKQTSVIWKKKGSSNTSNVDLSSISHSKLNKDVKRYSRKDLLSCNNSYLGETSSAYDYNDAMNVSYNSRLCDSFDEDNLFIFDDESVRISPVSKMSIRKKPRDSLNVHSKRNSNKSLPRTVHMWLPKMQPLAEPVAKWIPRIVQIYLWIIDSGCSKHMTGNRALLTNFVKKFLGTVRFGNNDFADVGKLKAKGDIRVFIGYSKESAAFRIYNKRTQESYSSSLNDDVQQSPEEVILHQTNAQSILNNMVPNVDEASISHNMFNEHLEDSYFDASTSFHDPSNVHTFYQPYPHDKKWTKDHPIHKIIGDLKSSVRTRGQLANSCLFSCLLSSIEPANVAEALTDVDWVSAMQEELDQFARLKVKETRKRQKSEQNRTKSRSNGKRGKARQMSKSIMQKK</sequence>
<dbReference type="PROSITE" id="PS50158">
    <property type="entry name" value="ZF_CCHC"/>
    <property type="match status" value="1"/>
</dbReference>
<feature type="domain" description="CCHC-type" evidence="5">
    <location>
        <begin position="589"/>
        <end position="605"/>
    </location>
</feature>
<organism evidence="6">
    <name type="scientific">Tanacetum cinerariifolium</name>
    <name type="common">Dalmatian daisy</name>
    <name type="synonym">Chrysanthemum cinerariifolium</name>
    <dbReference type="NCBI Taxonomy" id="118510"/>
    <lineage>
        <taxon>Eukaryota</taxon>
        <taxon>Viridiplantae</taxon>
        <taxon>Streptophyta</taxon>
        <taxon>Embryophyta</taxon>
        <taxon>Tracheophyta</taxon>
        <taxon>Spermatophyta</taxon>
        <taxon>Magnoliopsida</taxon>
        <taxon>eudicotyledons</taxon>
        <taxon>Gunneridae</taxon>
        <taxon>Pentapetalae</taxon>
        <taxon>asterids</taxon>
        <taxon>campanulids</taxon>
        <taxon>Asterales</taxon>
        <taxon>Asteraceae</taxon>
        <taxon>Asteroideae</taxon>
        <taxon>Anthemideae</taxon>
        <taxon>Anthemidinae</taxon>
        <taxon>Tanacetum</taxon>
    </lineage>
</organism>
<evidence type="ECO:0000259" key="5">
    <source>
        <dbReference type="PROSITE" id="PS50158"/>
    </source>
</evidence>
<dbReference type="Pfam" id="PF22936">
    <property type="entry name" value="Pol_BBD"/>
    <property type="match status" value="1"/>
</dbReference>
<dbReference type="InterPro" id="IPR054722">
    <property type="entry name" value="PolX-like_BBD"/>
</dbReference>
<dbReference type="GO" id="GO:0004190">
    <property type="term" value="F:aspartic-type endopeptidase activity"/>
    <property type="evidence" value="ECO:0007669"/>
    <property type="project" value="UniProtKB-KW"/>
</dbReference>
<keyword evidence="2" id="KW-0863">Zinc-finger</keyword>
<dbReference type="SMART" id="SM00343">
    <property type="entry name" value="ZnF_C2HC"/>
    <property type="match status" value="1"/>
</dbReference>
<dbReference type="PANTHER" id="PTHR24559:SF444">
    <property type="entry name" value="REVERSE TRANSCRIPTASE DOMAIN-CONTAINING PROTEIN"/>
    <property type="match status" value="1"/>
</dbReference>
<gene>
    <name evidence="6" type="ORF">Tci_059402</name>
</gene>
<keyword evidence="2" id="KW-0862">Zinc</keyword>
<dbReference type="SUPFAM" id="SSF56672">
    <property type="entry name" value="DNA/RNA polymerases"/>
    <property type="match status" value="1"/>
</dbReference>